<dbReference type="Proteomes" id="UP000195331">
    <property type="component" value="Chromosome"/>
</dbReference>
<evidence type="ECO:0000256" key="1">
    <source>
        <dbReference type="SAM" id="SignalP"/>
    </source>
</evidence>
<dbReference type="PROSITE" id="PS51257">
    <property type="entry name" value="PROKAR_LIPOPROTEIN"/>
    <property type="match status" value="1"/>
</dbReference>
<dbReference type="KEGG" id="mdx:BTO20_16295"/>
<accession>A0A1Y0C498</accession>
<dbReference type="InterPro" id="IPR029058">
    <property type="entry name" value="AB_hydrolase_fold"/>
</dbReference>
<evidence type="ECO:0008006" key="4">
    <source>
        <dbReference type="Google" id="ProtNLM"/>
    </source>
</evidence>
<dbReference type="SUPFAM" id="SSF53474">
    <property type="entry name" value="alpha/beta-Hydrolases"/>
    <property type="match status" value="1"/>
</dbReference>
<keyword evidence="1" id="KW-0732">Signal</keyword>
<evidence type="ECO:0000313" key="2">
    <source>
        <dbReference type="EMBL" id="ART69927.1"/>
    </source>
</evidence>
<gene>
    <name evidence="2" type="ORF">BTO20_16295</name>
</gene>
<dbReference type="AlphaFoldDB" id="A0A1Y0C498"/>
<proteinExistence type="predicted"/>
<protein>
    <recommendedName>
        <fullName evidence="4">Alpha/beta hydrolase</fullName>
    </recommendedName>
</protein>
<organism evidence="2 3">
    <name type="scientific">Mycobacterium dioxanotrophicus</name>
    <dbReference type="NCBI Taxonomy" id="482462"/>
    <lineage>
        <taxon>Bacteria</taxon>
        <taxon>Bacillati</taxon>
        <taxon>Actinomycetota</taxon>
        <taxon>Actinomycetes</taxon>
        <taxon>Mycobacteriales</taxon>
        <taxon>Mycobacteriaceae</taxon>
        <taxon>Mycobacterium</taxon>
    </lineage>
</organism>
<dbReference type="EMBL" id="CP020809">
    <property type="protein sequence ID" value="ART69927.1"/>
    <property type="molecule type" value="Genomic_DNA"/>
</dbReference>
<dbReference type="Gene3D" id="3.40.50.1820">
    <property type="entry name" value="alpha/beta hydrolase"/>
    <property type="match status" value="1"/>
</dbReference>
<evidence type="ECO:0000313" key="3">
    <source>
        <dbReference type="Proteomes" id="UP000195331"/>
    </source>
</evidence>
<reference evidence="2 3" key="1">
    <citation type="submission" date="2017-04" db="EMBL/GenBank/DDBJ databases">
        <title>Whole Genome Sequence of 1,4-Dioxane Degrading Bacterium Mycobacterium dioxanotrophicus PH-06.</title>
        <authorList>
            <person name="He Y."/>
        </authorList>
    </citation>
    <scope>NUCLEOTIDE SEQUENCE [LARGE SCALE GENOMIC DNA]</scope>
    <source>
        <strain evidence="2 3">PH-06</strain>
    </source>
</reference>
<dbReference type="InterPro" id="IPR006311">
    <property type="entry name" value="TAT_signal"/>
</dbReference>
<feature type="signal peptide" evidence="1">
    <location>
        <begin position="1"/>
        <end position="22"/>
    </location>
</feature>
<dbReference type="PROSITE" id="PS51318">
    <property type="entry name" value="TAT"/>
    <property type="match status" value="1"/>
</dbReference>
<name>A0A1Y0C498_9MYCO</name>
<keyword evidence="3" id="KW-1185">Reference proteome</keyword>
<feature type="chain" id="PRO_5039164203" description="Alpha/beta hydrolase" evidence="1">
    <location>
        <begin position="23"/>
        <end position="91"/>
    </location>
</feature>
<sequence length="91" mass="9192">MVISRRNLSMGLMAVAAGATVAACSPSSPIAPAPTTAPAQGHTSLGPLKQVNAGLLDVGYAEVGPPDGRPVILLHGWPFSSETTTLVDART</sequence>
<dbReference type="RefSeq" id="WP_198344413.1">
    <property type="nucleotide sequence ID" value="NZ_CP020809.1"/>
</dbReference>